<dbReference type="Gene3D" id="2.50.20.10">
    <property type="entry name" value="Lipoprotein localisation LolA/LolB/LppX"/>
    <property type="match status" value="1"/>
</dbReference>
<dbReference type="PANTHER" id="PTHR37507">
    <property type="entry name" value="SPORULATION PROTEIN YDCC"/>
    <property type="match status" value="1"/>
</dbReference>
<feature type="signal peptide" evidence="1">
    <location>
        <begin position="1"/>
        <end position="19"/>
    </location>
</feature>
<dbReference type="PANTHER" id="PTHR37507:SF2">
    <property type="entry name" value="SPORULATION PROTEIN YDCC"/>
    <property type="match status" value="1"/>
</dbReference>
<dbReference type="InterPro" id="IPR052944">
    <property type="entry name" value="Sporulation_related"/>
</dbReference>
<gene>
    <name evidence="2" type="ORF">SAMN05216565_11857</name>
</gene>
<keyword evidence="2" id="KW-0449">Lipoprotein</keyword>
<feature type="chain" id="PRO_5038640174" evidence="1">
    <location>
        <begin position="20"/>
        <end position="336"/>
    </location>
</feature>
<dbReference type="InterPro" id="IPR029046">
    <property type="entry name" value="LolA/LolB/LppX"/>
</dbReference>
<dbReference type="SUPFAM" id="SSF89392">
    <property type="entry name" value="Prokaryotic lipoproteins and lipoprotein localization factors"/>
    <property type="match status" value="1"/>
</dbReference>
<proteinExistence type="predicted"/>
<evidence type="ECO:0000313" key="2">
    <source>
        <dbReference type="EMBL" id="SDP95437.1"/>
    </source>
</evidence>
<dbReference type="PROSITE" id="PS51257">
    <property type="entry name" value="PROKAR_LIPOPROTEIN"/>
    <property type="match status" value="1"/>
</dbReference>
<dbReference type="STRING" id="930152.SAMN05216565_11857"/>
<dbReference type="RefSeq" id="WP_175490415.1">
    <property type="nucleotide sequence ID" value="NZ_FNJU01000018.1"/>
</dbReference>
<organism evidence="2 3">
    <name type="scientific">Litchfieldia salsa</name>
    <dbReference type="NCBI Taxonomy" id="930152"/>
    <lineage>
        <taxon>Bacteria</taxon>
        <taxon>Bacillati</taxon>
        <taxon>Bacillota</taxon>
        <taxon>Bacilli</taxon>
        <taxon>Bacillales</taxon>
        <taxon>Bacillaceae</taxon>
        <taxon>Litchfieldia</taxon>
    </lineage>
</organism>
<protein>
    <submittedName>
        <fullName evidence="2">Outer membrane lipoprotein-sorting protein</fullName>
    </submittedName>
</protein>
<evidence type="ECO:0000313" key="3">
    <source>
        <dbReference type="Proteomes" id="UP000199159"/>
    </source>
</evidence>
<accession>A0A1H0WXN0</accession>
<keyword evidence="1" id="KW-0732">Signal</keyword>
<dbReference type="EMBL" id="FNJU01000018">
    <property type="protein sequence ID" value="SDP95437.1"/>
    <property type="molecule type" value="Genomic_DNA"/>
</dbReference>
<reference evidence="3" key="1">
    <citation type="submission" date="2016-10" db="EMBL/GenBank/DDBJ databases">
        <authorList>
            <person name="Varghese N."/>
            <person name="Submissions S."/>
        </authorList>
    </citation>
    <scope>NUCLEOTIDE SEQUENCE [LARGE SCALE GENOMIC DNA]</scope>
    <source>
        <strain evidence="3">IBRC-M10078</strain>
    </source>
</reference>
<evidence type="ECO:0000256" key="1">
    <source>
        <dbReference type="SAM" id="SignalP"/>
    </source>
</evidence>
<sequence>MKKNLLMTVFAIIAILALAGCGQKSQEDVVKALDEKVESLTGYKANAKMTLQTGNESQVYEVEIWHKTPDYYRVNLKNAQKDQSQMILRNDDGVFVLTPALNKSFRFQSEWPQNSSQAYLYESLVKDIVEDPEAKFTADKETYVFETKTNYKNNKMLPTQEIIFDKKDLTPLMVKVMDPDRNPLLVVEFSKTEFNPEFDENAFNVDKNMSGARLEVPVMGSVDAEPMAVMYPQEEVQGVKLVEEKEITTENGKRIVMTFGGEKSFTLIQERAQVSEVGTTTSVSGEPVDLGFTMGALSDQSVSWSYDGVDFMLASEDLSQEELLMVARSVQGQAVK</sequence>
<dbReference type="Proteomes" id="UP000199159">
    <property type="component" value="Unassembled WGS sequence"/>
</dbReference>
<dbReference type="AlphaFoldDB" id="A0A1H0WXN0"/>
<name>A0A1H0WXN0_9BACI</name>
<keyword evidence="3" id="KW-1185">Reference proteome</keyword>